<dbReference type="AlphaFoldDB" id="A0A426UVB1"/>
<gene>
    <name evidence="2" type="ORF">EIW28_15340</name>
</gene>
<organism evidence="2 3">
    <name type="scientific">Glycomyces terrestris</name>
    <dbReference type="NCBI Taxonomy" id="2493553"/>
    <lineage>
        <taxon>Bacteria</taxon>
        <taxon>Bacillati</taxon>
        <taxon>Actinomycetota</taxon>
        <taxon>Actinomycetes</taxon>
        <taxon>Glycomycetales</taxon>
        <taxon>Glycomycetaceae</taxon>
        <taxon>Glycomyces</taxon>
    </lineage>
</organism>
<dbReference type="PANTHER" id="PTHR40469">
    <property type="entry name" value="SECRETED GLYCOSYL HYDROLASE"/>
    <property type="match status" value="1"/>
</dbReference>
<dbReference type="Proteomes" id="UP000277256">
    <property type="component" value="Unassembled WGS sequence"/>
</dbReference>
<dbReference type="InterPro" id="IPR029062">
    <property type="entry name" value="Class_I_gatase-like"/>
</dbReference>
<dbReference type="OrthoDB" id="9785923at2"/>
<reference evidence="2 3" key="1">
    <citation type="submission" date="2018-12" db="EMBL/GenBank/DDBJ databases">
        <title>Glycomyces sp. YIM 121974 draft genome.</title>
        <authorList>
            <person name="Li Q."/>
        </authorList>
    </citation>
    <scope>NUCLEOTIDE SEQUENCE [LARGE SCALE GENOMIC DNA]</scope>
    <source>
        <strain evidence="2 3">YIM 121974</strain>
    </source>
</reference>
<dbReference type="PANTHER" id="PTHR40469:SF2">
    <property type="entry name" value="GALACTOSE-BINDING DOMAIN-LIKE SUPERFAMILY PROTEIN"/>
    <property type="match status" value="1"/>
</dbReference>
<protein>
    <submittedName>
        <fullName evidence="2">ThuA domain-containing protein</fullName>
    </submittedName>
</protein>
<feature type="domain" description="ThuA-like" evidence="1">
    <location>
        <begin position="10"/>
        <end position="217"/>
    </location>
</feature>
<dbReference type="RefSeq" id="WP_125248594.1">
    <property type="nucleotide sequence ID" value="NZ_RSEB01000004.1"/>
</dbReference>
<dbReference type="InterPro" id="IPR029010">
    <property type="entry name" value="ThuA-like"/>
</dbReference>
<comment type="caution">
    <text evidence="2">The sequence shown here is derived from an EMBL/GenBank/DDBJ whole genome shotgun (WGS) entry which is preliminary data.</text>
</comment>
<dbReference type="EMBL" id="RSEB01000004">
    <property type="protein sequence ID" value="RRR98285.1"/>
    <property type="molecule type" value="Genomic_DNA"/>
</dbReference>
<evidence type="ECO:0000259" key="1">
    <source>
        <dbReference type="Pfam" id="PF06283"/>
    </source>
</evidence>
<evidence type="ECO:0000313" key="2">
    <source>
        <dbReference type="EMBL" id="RRR98285.1"/>
    </source>
</evidence>
<name>A0A426UVB1_9ACTN</name>
<accession>A0A426UVB1</accession>
<dbReference type="Gene3D" id="3.40.50.880">
    <property type="match status" value="1"/>
</dbReference>
<dbReference type="Pfam" id="PF06283">
    <property type="entry name" value="ThuA"/>
    <property type="match status" value="1"/>
</dbReference>
<dbReference type="SUPFAM" id="SSF52317">
    <property type="entry name" value="Class I glutamine amidotransferase-like"/>
    <property type="match status" value="1"/>
</dbReference>
<keyword evidence="3" id="KW-1185">Reference proteome</keyword>
<proteinExistence type="predicted"/>
<sequence length="219" mass="24414">MAPRAFYLYGGWPGHRPYDVADWAVAQMELLGITVDAVNDPYRLEQDLTGYDLVVIGWTQAHPTENLTVRQEDSLLHAVEHGTGVAGWHGMGASFRASLRYNHLVGGNCVSHPGGEGVEVPYKVHITDPDHPVTAGVSDFDVASEQYYMHVDPTNHVLAETVFSGEHLPWIDGYRMPVAWTRTWGRGRVFYCSVGHYPKDLDTPDATRLVRQGIAWACR</sequence>
<evidence type="ECO:0000313" key="3">
    <source>
        <dbReference type="Proteomes" id="UP000277256"/>
    </source>
</evidence>